<keyword evidence="2" id="KW-1185">Reference proteome</keyword>
<dbReference type="RefSeq" id="WP_148073460.1">
    <property type="nucleotide sequence ID" value="NZ_CP042913.1"/>
</dbReference>
<dbReference type="Pfam" id="PF24251">
    <property type="entry name" value="DUF7453"/>
    <property type="match status" value="1"/>
</dbReference>
<evidence type="ECO:0008006" key="3">
    <source>
        <dbReference type="Google" id="ProtNLM"/>
    </source>
</evidence>
<evidence type="ECO:0000313" key="1">
    <source>
        <dbReference type="EMBL" id="QEG34877.1"/>
    </source>
</evidence>
<dbReference type="Proteomes" id="UP000323917">
    <property type="component" value="Chromosome"/>
</dbReference>
<dbReference type="KEGG" id="bgok:Pr1d_21650"/>
<proteinExistence type="predicted"/>
<organism evidence="1 2">
    <name type="scientific">Bythopirellula goksoeyrii</name>
    <dbReference type="NCBI Taxonomy" id="1400387"/>
    <lineage>
        <taxon>Bacteria</taxon>
        <taxon>Pseudomonadati</taxon>
        <taxon>Planctomycetota</taxon>
        <taxon>Planctomycetia</taxon>
        <taxon>Pirellulales</taxon>
        <taxon>Lacipirellulaceae</taxon>
        <taxon>Bythopirellula</taxon>
    </lineage>
</organism>
<gene>
    <name evidence="1" type="ORF">Pr1d_21650</name>
</gene>
<dbReference type="InterPro" id="IPR013424">
    <property type="entry name" value="Ice-binding_C"/>
</dbReference>
<dbReference type="EMBL" id="CP042913">
    <property type="protein sequence ID" value="QEG34877.1"/>
    <property type="molecule type" value="Genomic_DNA"/>
</dbReference>
<accession>A0A5B9Q7B7</accession>
<reference evidence="1 2" key="1">
    <citation type="submission" date="2019-08" db="EMBL/GenBank/DDBJ databases">
        <title>Deep-cultivation of Planctomycetes and their phenomic and genomic characterization uncovers novel biology.</title>
        <authorList>
            <person name="Wiegand S."/>
            <person name="Jogler M."/>
            <person name="Boedeker C."/>
            <person name="Pinto D."/>
            <person name="Vollmers J."/>
            <person name="Rivas-Marin E."/>
            <person name="Kohn T."/>
            <person name="Peeters S.H."/>
            <person name="Heuer A."/>
            <person name="Rast P."/>
            <person name="Oberbeckmann S."/>
            <person name="Bunk B."/>
            <person name="Jeske O."/>
            <person name="Meyerdierks A."/>
            <person name="Storesund J.E."/>
            <person name="Kallscheuer N."/>
            <person name="Luecker S."/>
            <person name="Lage O.M."/>
            <person name="Pohl T."/>
            <person name="Merkel B.J."/>
            <person name="Hornburger P."/>
            <person name="Mueller R.-W."/>
            <person name="Bruemmer F."/>
            <person name="Labrenz M."/>
            <person name="Spormann A.M."/>
            <person name="Op den Camp H."/>
            <person name="Overmann J."/>
            <person name="Amann R."/>
            <person name="Jetten M.S.M."/>
            <person name="Mascher T."/>
            <person name="Medema M.H."/>
            <person name="Devos D.P."/>
            <person name="Kaster A.-K."/>
            <person name="Ovreas L."/>
            <person name="Rohde M."/>
            <person name="Galperin M.Y."/>
            <person name="Jogler C."/>
        </authorList>
    </citation>
    <scope>NUCLEOTIDE SEQUENCE [LARGE SCALE GENOMIC DNA]</scope>
    <source>
        <strain evidence="1 2">Pr1d</strain>
    </source>
</reference>
<dbReference type="NCBIfam" id="TIGR05002">
    <property type="entry name" value="NxxGxxAF_repeat"/>
    <property type="match status" value="6"/>
</dbReference>
<sequence>MHRVLFAIVAAIVGVMIANSAVGQVGQFRTVALSDTPAPGIASGVDYDSFSPSLFKLSVNDAGEVAYVGALSGIGVDATNDQALFSEGGGSGAVPLARRGEQTAGLPTGLVFGDQISEPTGTVEVLLNNAGQTAGRLDIEGGAATINRAVFSDAAGGGLFKLARSRGTIDGSETIPSSDLPRYVDIGRLQFNDAGRTAFWASINGTGINGSNNQIIQSESGGSGLEPVVQSGVPAPGAPDAHFAGFGSVISLNNVGDLAFLANLTGSGVTPSTDWAIYSASGPDLSLIARAGDQAADLPTGVVYGRATPSLISIHLNDSNQLSFSSRLEGTGVLPANDEAIFRATGGAIELIVRERSEVGGLLSGVFYDSLGIVQMNHSGDVAFNTFLRGMNVNADNHQAIFRTASGGPPMVVARTGDQAPGLADGIVYSQFTGGHHINDAGQVAFPAVLTNGSALFNGLFVTDPQGELRLLTAVGELFDVSDNPLLPDLRIVSALNAFDLSNGHVAFWAHFTDGSSGVFVTVVPEPGSGVLLLLGGSLASSVRRPRYYW</sequence>
<evidence type="ECO:0000313" key="2">
    <source>
        <dbReference type="Proteomes" id="UP000323917"/>
    </source>
</evidence>
<dbReference type="AlphaFoldDB" id="A0A5B9Q7B7"/>
<dbReference type="OrthoDB" id="289157at2"/>
<protein>
    <recommendedName>
        <fullName evidence="3">PEP-CTERM protein-sorting domain-containing protein</fullName>
    </recommendedName>
</protein>
<name>A0A5B9Q7B7_9BACT</name>
<dbReference type="InterPro" id="IPR055876">
    <property type="entry name" value="DUF7453"/>
</dbReference>
<dbReference type="NCBIfam" id="TIGR02595">
    <property type="entry name" value="PEP_CTERM"/>
    <property type="match status" value="1"/>
</dbReference>